<dbReference type="Proteomes" id="UP000614200">
    <property type="component" value="Unassembled WGS sequence"/>
</dbReference>
<protein>
    <submittedName>
        <fullName evidence="1">Twitching motility protein PilT</fullName>
    </submittedName>
</protein>
<dbReference type="EMBL" id="JADKNH010000006">
    <property type="protein sequence ID" value="MBF4693589.1"/>
    <property type="molecule type" value="Genomic_DNA"/>
</dbReference>
<gene>
    <name evidence="1" type="ORF">ISU02_10675</name>
</gene>
<dbReference type="InterPro" id="IPR027417">
    <property type="entry name" value="P-loop_NTPase"/>
</dbReference>
<evidence type="ECO:0000313" key="2">
    <source>
        <dbReference type="Proteomes" id="UP000614200"/>
    </source>
</evidence>
<evidence type="ECO:0000313" key="1">
    <source>
        <dbReference type="EMBL" id="MBF4693589.1"/>
    </source>
</evidence>
<proteinExistence type="predicted"/>
<sequence length="134" mass="15107">MIKLIIGQPGMGKTKEMIDHANAAVKTSKGSIVFIGESDECILEIHHNIRHINVSEFPINSSDEFIAFLHGLMSTNYDIESIYLDGILNIFILTPEEICGWLEKVKMIADRFNIHFEISLSMNGSIPDCFSPYM</sequence>
<comment type="caution">
    <text evidence="1">The sequence shown here is derived from an EMBL/GenBank/DDBJ whole genome shotgun (WGS) entry which is preliminary data.</text>
</comment>
<dbReference type="RefSeq" id="WP_194701833.1">
    <property type="nucleotide sequence ID" value="NZ_JADKNH010000006.1"/>
</dbReference>
<name>A0ABR9ZVF4_9FIRM</name>
<reference evidence="1 2" key="1">
    <citation type="submission" date="2020-11" db="EMBL/GenBank/DDBJ databases">
        <title>Fusibacter basophilias sp. nov.</title>
        <authorList>
            <person name="Qiu D."/>
        </authorList>
    </citation>
    <scope>NUCLEOTIDE SEQUENCE [LARGE SCALE GENOMIC DNA]</scope>
    <source>
        <strain evidence="1 2">Q10-2</strain>
    </source>
</reference>
<dbReference type="SUPFAM" id="SSF52540">
    <property type="entry name" value="P-loop containing nucleoside triphosphate hydrolases"/>
    <property type="match status" value="1"/>
</dbReference>
<keyword evidence="2" id="KW-1185">Reference proteome</keyword>
<organism evidence="1 2">
    <name type="scientific">Fusibacter ferrireducens</name>
    <dbReference type="NCBI Taxonomy" id="2785058"/>
    <lineage>
        <taxon>Bacteria</taxon>
        <taxon>Bacillati</taxon>
        <taxon>Bacillota</taxon>
        <taxon>Clostridia</taxon>
        <taxon>Eubacteriales</taxon>
        <taxon>Eubacteriales Family XII. Incertae Sedis</taxon>
        <taxon>Fusibacter</taxon>
    </lineage>
</organism>
<accession>A0ABR9ZVF4</accession>